<name>A0A9D3YMF5_DREPO</name>
<dbReference type="AlphaFoldDB" id="A0A9D3YMF5"/>
<dbReference type="EMBL" id="JAIWYP010000015">
    <property type="protein sequence ID" value="KAH3703514.1"/>
    <property type="molecule type" value="Genomic_DNA"/>
</dbReference>
<evidence type="ECO:0000313" key="2">
    <source>
        <dbReference type="Proteomes" id="UP000828390"/>
    </source>
</evidence>
<accession>A0A9D3YMF5</accession>
<keyword evidence="2" id="KW-1185">Reference proteome</keyword>
<reference evidence="1" key="1">
    <citation type="journal article" date="2019" name="bioRxiv">
        <title>The Genome of the Zebra Mussel, Dreissena polymorpha: A Resource for Invasive Species Research.</title>
        <authorList>
            <person name="McCartney M.A."/>
            <person name="Auch B."/>
            <person name="Kono T."/>
            <person name="Mallez S."/>
            <person name="Zhang Y."/>
            <person name="Obille A."/>
            <person name="Becker A."/>
            <person name="Abrahante J.E."/>
            <person name="Garbe J."/>
            <person name="Badalamenti J.P."/>
            <person name="Herman A."/>
            <person name="Mangelson H."/>
            <person name="Liachko I."/>
            <person name="Sullivan S."/>
            <person name="Sone E.D."/>
            <person name="Koren S."/>
            <person name="Silverstein K.A.T."/>
            <person name="Beckman K.B."/>
            <person name="Gohl D.M."/>
        </authorList>
    </citation>
    <scope>NUCLEOTIDE SEQUENCE</scope>
    <source>
        <strain evidence="1">Duluth1</strain>
        <tissue evidence="1">Whole animal</tissue>
    </source>
</reference>
<comment type="caution">
    <text evidence="1">The sequence shown here is derived from an EMBL/GenBank/DDBJ whole genome shotgun (WGS) entry which is preliminary data.</text>
</comment>
<protein>
    <submittedName>
        <fullName evidence="1">Uncharacterized protein</fullName>
    </submittedName>
</protein>
<evidence type="ECO:0000313" key="1">
    <source>
        <dbReference type="EMBL" id="KAH3703514.1"/>
    </source>
</evidence>
<gene>
    <name evidence="1" type="ORF">DPMN_078552</name>
</gene>
<organism evidence="1 2">
    <name type="scientific">Dreissena polymorpha</name>
    <name type="common">Zebra mussel</name>
    <name type="synonym">Mytilus polymorpha</name>
    <dbReference type="NCBI Taxonomy" id="45954"/>
    <lineage>
        <taxon>Eukaryota</taxon>
        <taxon>Metazoa</taxon>
        <taxon>Spiralia</taxon>
        <taxon>Lophotrochozoa</taxon>
        <taxon>Mollusca</taxon>
        <taxon>Bivalvia</taxon>
        <taxon>Autobranchia</taxon>
        <taxon>Heteroconchia</taxon>
        <taxon>Euheterodonta</taxon>
        <taxon>Imparidentia</taxon>
        <taxon>Neoheterodontei</taxon>
        <taxon>Myida</taxon>
        <taxon>Dreissenoidea</taxon>
        <taxon>Dreissenidae</taxon>
        <taxon>Dreissena</taxon>
    </lineage>
</organism>
<reference evidence="1" key="2">
    <citation type="submission" date="2020-11" db="EMBL/GenBank/DDBJ databases">
        <authorList>
            <person name="McCartney M.A."/>
            <person name="Auch B."/>
            <person name="Kono T."/>
            <person name="Mallez S."/>
            <person name="Becker A."/>
            <person name="Gohl D.M."/>
            <person name="Silverstein K.A.T."/>
            <person name="Koren S."/>
            <person name="Bechman K.B."/>
            <person name="Herman A."/>
            <person name="Abrahante J.E."/>
            <person name="Garbe J."/>
        </authorList>
    </citation>
    <scope>NUCLEOTIDE SEQUENCE</scope>
    <source>
        <strain evidence="1">Duluth1</strain>
        <tissue evidence="1">Whole animal</tissue>
    </source>
</reference>
<sequence>MMKGAVVEWKCSECSRPAEVVLEVQMEKVDMAEESELTAEVPPEVLMETADIAVESELAVPEISEIQDTSYMSELLGDTRRDEDEDRSFNITGQNIEAPIVPLDRSILEWPLDDVIPEDRPVTYVVISGGSKRGGNKLISSDGYYILQAFSALCHGSEIRPHSQCKSGCSFPN</sequence>
<dbReference type="Proteomes" id="UP000828390">
    <property type="component" value="Unassembled WGS sequence"/>
</dbReference>
<proteinExistence type="predicted"/>